<comment type="caution">
    <text evidence="2">The sequence shown here is derived from an EMBL/GenBank/DDBJ whole genome shotgun (WGS) entry which is preliminary data.</text>
</comment>
<feature type="compositionally biased region" description="Low complexity" evidence="1">
    <location>
        <begin position="140"/>
        <end position="175"/>
    </location>
</feature>
<dbReference type="Proteomes" id="UP001454036">
    <property type="component" value="Unassembled WGS sequence"/>
</dbReference>
<dbReference type="Pfam" id="PF14223">
    <property type="entry name" value="Retrotran_gag_2"/>
    <property type="match status" value="1"/>
</dbReference>
<reference evidence="2 3" key="1">
    <citation type="submission" date="2024-01" db="EMBL/GenBank/DDBJ databases">
        <title>The complete chloroplast genome sequence of Lithospermum erythrorhizon: insights into the phylogenetic relationship among Boraginaceae species and the maternal lineages of purple gromwells.</title>
        <authorList>
            <person name="Okada T."/>
            <person name="Watanabe K."/>
        </authorList>
    </citation>
    <scope>NUCLEOTIDE SEQUENCE [LARGE SCALE GENOMIC DNA]</scope>
</reference>
<dbReference type="PANTHER" id="PTHR47481">
    <property type="match status" value="1"/>
</dbReference>
<feature type="region of interest" description="Disordered" evidence="1">
    <location>
        <begin position="122"/>
        <end position="185"/>
    </location>
</feature>
<feature type="compositionally biased region" description="Polar residues" evidence="1">
    <location>
        <begin position="122"/>
        <end position="133"/>
    </location>
</feature>
<dbReference type="PANTHER" id="PTHR47481:SF10">
    <property type="entry name" value="COPIA-LIKE POLYPROTEIN_RETROTRANSPOSON"/>
    <property type="match status" value="1"/>
</dbReference>
<evidence type="ECO:0000313" key="3">
    <source>
        <dbReference type="Proteomes" id="UP001454036"/>
    </source>
</evidence>
<evidence type="ECO:0000256" key="1">
    <source>
        <dbReference type="SAM" id="MobiDB-lite"/>
    </source>
</evidence>
<dbReference type="AlphaFoldDB" id="A0AAV3RW17"/>
<evidence type="ECO:0000313" key="2">
    <source>
        <dbReference type="EMBL" id="GAA0185898.1"/>
    </source>
</evidence>
<keyword evidence="3" id="KW-1185">Reference proteome</keyword>
<name>A0AAV3RW17_LITER</name>
<accession>A0AAV3RW17</accession>
<dbReference type="EMBL" id="BAABME010013175">
    <property type="protein sequence ID" value="GAA0185898.1"/>
    <property type="molecule type" value="Genomic_DNA"/>
</dbReference>
<protein>
    <submittedName>
        <fullName evidence="2">Uncharacterized protein</fullName>
    </submittedName>
</protein>
<proteinExistence type="predicted"/>
<sequence length="217" mass="24245">MAISNIHLHVTVTLSMENDNKGSRTVTLEQDFSSTNMADFSSASAYCQRLKNLADQLKNDGAPVANSRLVLQMVSGLTKAYNGVGTLIRQTTPIPKFYHARSMVILEESSLAKKAQQFPSSTSLMVKSATDQPIDQPAYQPTQHPTHQPRQWNRPSPRPNRSWPRNNSRIPRPNRCTTSPAPHSAWLGYPQPTSQWLWTTPPCPYPANTWARPSVPV</sequence>
<organism evidence="2 3">
    <name type="scientific">Lithospermum erythrorhizon</name>
    <name type="common">Purple gromwell</name>
    <name type="synonym">Lithospermum officinale var. erythrorhizon</name>
    <dbReference type="NCBI Taxonomy" id="34254"/>
    <lineage>
        <taxon>Eukaryota</taxon>
        <taxon>Viridiplantae</taxon>
        <taxon>Streptophyta</taxon>
        <taxon>Embryophyta</taxon>
        <taxon>Tracheophyta</taxon>
        <taxon>Spermatophyta</taxon>
        <taxon>Magnoliopsida</taxon>
        <taxon>eudicotyledons</taxon>
        <taxon>Gunneridae</taxon>
        <taxon>Pentapetalae</taxon>
        <taxon>asterids</taxon>
        <taxon>lamiids</taxon>
        <taxon>Boraginales</taxon>
        <taxon>Boraginaceae</taxon>
        <taxon>Boraginoideae</taxon>
        <taxon>Lithospermeae</taxon>
        <taxon>Lithospermum</taxon>
    </lineage>
</organism>
<gene>
    <name evidence="2" type="ORF">LIER_33186</name>
</gene>